<feature type="region of interest" description="Disordered" evidence="1">
    <location>
        <begin position="1"/>
        <end position="22"/>
    </location>
</feature>
<evidence type="ECO:0000256" key="1">
    <source>
        <dbReference type="SAM" id="MobiDB-lite"/>
    </source>
</evidence>
<dbReference type="EMBL" id="BJWL01000455">
    <property type="protein sequence ID" value="GFS45830.1"/>
    <property type="molecule type" value="Genomic_DNA"/>
</dbReference>
<dbReference type="AlphaFoldDB" id="A0A7J0DZC4"/>
<evidence type="ECO:0000313" key="2">
    <source>
        <dbReference type="EMBL" id="GFS45830.1"/>
    </source>
</evidence>
<keyword evidence="3" id="KW-1185">Reference proteome</keyword>
<dbReference type="Proteomes" id="UP000585474">
    <property type="component" value="Unassembled WGS sequence"/>
</dbReference>
<evidence type="ECO:0000313" key="3">
    <source>
        <dbReference type="Proteomes" id="UP000585474"/>
    </source>
</evidence>
<organism evidence="2 3">
    <name type="scientific">Actinidia rufa</name>
    <dbReference type="NCBI Taxonomy" id="165716"/>
    <lineage>
        <taxon>Eukaryota</taxon>
        <taxon>Viridiplantae</taxon>
        <taxon>Streptophyta</taxon>
        <taxon>Embryophyta</taxon>
        <taxon>Tracheophyta</taxon>
        <taxon>Spermatophyta</taxon>
        <taxon>Magnoliopsida</taxon>
        <taxon>eudicotyledons</taxon>
        <taxon>Gunneridae</taxon>
        <taxon>Pentapetalae</taxon>
        <taxon>asterids</taxon>
        <taxon>Ericales</taxon>
        <taxon>Actinidiaceae</taxon>
        <taxon>Actinidia</taxon>
    </lineage>
</organism>
<gene>
    <name evidence="2" type="ORF">Acr_00g0098460</name>
</gene>
<proteinExistence type="predicted"/>
<reference evidence="3" key="1">
    <citation type="submission" date="2019-07" db="EMBL/GenBank/DDBJ databases">
        <title>De Novo Assembly of kiwifruit Actinidia rufa.</title>
        <authorList>
            <person name="Sugita-Konishi S."/>
            <person name="Sato K."/>
            <person name="Mori E."/>
            <person name="Abe Y."/>
            <person name="Kisaki G."/>
            <person name="Hamano K."/>
            <person name="Suezawa K."/>
            <person name="Otani M."/>
            <person name="Fukuda T."/>
            <person name="Manabe T."/>
            <person name="Gomi K."/>
            <person name="Tabuchi M."/>
            <person name="Akimitsu K."/>
            <person name="Kataoka I."/>
        </authorList>
    </citation>
    <scope>NUCLEOTIDE SEQUENCE [LARGE SCALE GENOMIC DNA]</scope>
    <source>
        <strain evidence="3">cv. Fuchu</strain>
    </source>
</reference>
<sequence>MRTSCRLASRGPASPAPRGEGPWSATVLTFANSSSPSGTAQSNPSSLTRQFSFLSLHLFPFSNLFVLSLDGLENRKKIGKF</sequence>
<protein>
    <submittedName>
        <fullName evidence="2">Uncharacterized protein</fullName>
    </submittedName>
</protein>
<comment type="caution">
    <text evidence="2">The sequence shown here is derived from an EMBL/GenBank/DDBJ whole genome shotgun (WGS) entry which is preliminary data.</text>
</comment>
<accession>A0A7J0DZC4</accession>
<name>A0A7J0DZC4_9ERIC</name>